<dbReference type="EMBL" id="VSSQ01080375">
    <property type="protein sequence ID" value="MPN29603.1"/>
    <property type="molecule type" value="Genomic_DNA"/>
</dbReference>
<organism evidence="2">
    <name type="scientific">bioreactor metagenome</name>
    <dbReference type="NCBI Taxonomy" id="1076179"/>
    <lineage>
        <taxon>unclassified sequences</taxon>
        <taxon>metagenomes</taxon>
        <taxon>ecological metagenomes</taxon>
    </lineage>
</organism>
<evidence type="ECO:0000256" key="1">
    <source>
        <dbReference type="SAM" id="Phobius"/>
    </source>
</evidence>
<evidence type="ECO:0000313" key="2">
    <source>
        <dbReference type="EMBL" id="MPN29603.1"/>
    </source>
</evidence>
<keyword evidence="1" id="KW-0472">Membrane</keyword>
<keyword evidence="1" id="KW-1133">Transmembrane helix</keyword>
<comment type="caution">
    <text evidence="2">The sequence shown here is derived from an EMBL/GenBank/DDBJ whole genome shotgun (WGS) entry which is preliminary data.</text>
</comment>
<protein>
    <recommendedName>
        <fullName evidence="3">Protein-methionine-sulfoxide reductase heme-binding subunit MsrQ</fullName>
    </recommendedName>
</protein>
<feature type="transmembrane region" description="Helical" evidence="1">
    <location>
        <begin position="6"/>
        <end position="23"/>
    </location>
</feature>
<keyword evidence="1" id="KW-0812">Transmembrane</keyword>
<name>A0A645H160_9ZZZZ</name>
<dbReference type="AlphaFoldDB" id="A0A645H160"/>
<evidence type="ECO:0008006" key="3">
    <source>
        <dbReference type="Google" id="ProtNLM"/>
    </source>
</evidence>
<sequence>MDYRLLGYLNVLIVGLLILPFILNRISRYLSAEAKAAMKDVTKFLRKLHKPLGIVFLATGLIHGYLALGGISLHTGTLLYAAVIVQAGLGGAFYRTKKKGLFKAHRMMAFVIAGLLLLHYVAPGALYQLIR</sequence>
<feature type="transmembrane region" description="Helical" evidence="1">
    <location>
        <begin position="52"/>
        <end position="71"/>
    </location>
</feature>
<feature type="transmembrane region" description="Helical" evidence="1">
    <location>
        <begin position="107"/>
        <end position="130"/>
    </location>
</feature>
<proteinExistence type="predicted"/>
<accession>A0A645H160</accession>
<gene>
    <name evidence="2" type="ORF">SDC9_177056</name>
</gene>
<feature type="transmembrane region" description="Helical" evidence="1">
    <location>
        <begin position="77"/>
        <end position="95"/>
    </location>
</feature>
<reference evidence="2" key="1">
    <citation type="submission" date="2019-08" db="EMBL/GenBank/DDBJ databases">
        <authorList>
            <person name="Kucharzyk K."/>
            <person name="Murdoch R.W."/>
            <person name="Higgins S."/>
            <person name="Loffler F."/>
        </authorList>
    </citation>
    <scope>NUCLEOTIDE SEQUENCE</scope>
</reference>